<name>A0A0M5IJ30_9CORY</name>
<comment type="similarity">
    <text evidence="1">Belongs to the UPF0065 (bug) family.</text>
</comment>
<keyword evidence="5" id="KW-1185">Reference proteome</keyword>
<keyword evidence="3" id="KW-1133">Transmembrane helix</keyword>
<dbReference type="PIRSF" id="PIRSF017082">
    <property type="entry name" value="YflP"/>
    <property type="match status" value="1"/>
</dbReference>
<evidence type="ECO:0000313" key="4">
    <source>
        <dbReference type="EMBL" id="ALC06874.1"/>
    </source>
</evidence>
<dbReference type="SUPFAM" id="SSF53850">
    <property type="entry name" value="Periplasmic binding protein-like II"/>
    <property type="match status" value="1"/>
</dbReference>
<evidence type="ECO:0000256" key="1">
    <source>
        <dbReference type="ARBA" id="ARBA00006987"/>
    </source>
</evidence>
<evidence type="ECO:0000256" key="3">
    <source>
        <dbReference type="SAM" id="Phobius"/>
    </source>
</evidence>
<dbReference type="CDD" id="cd07012">
    <property type="entry name" value="PBP2_Bug_TTT"/>
    <property type="match status" value="1"/>
</dbReference>
<dbReference type="KEGG" id="cdx:CDES_12650"/>
<dbReference type="Gene3D" id="3.40.190.150">
    <property type="entry name" value="Bordetella uptake gene, domain 1"/>
    <property type="match status" value="1"/>
</dbReference>
<feature type="compositionally biased region" description="Basic and acidic residues" evidence="2">
    <location>
        <begin position="1"/>
        <end position="10"/>
    </location>
</feature>
<protein>
    <recommendedName>
        <fullName evidence="6">Tricarboxylic transport membrane protein</fullName>
    </recommendedName>
</protein>
<dbReference type="PANTHER" id="PTHR42928:SF3">
    <property type="entry name" value="UPF0065 PROTEIN YFLP"/>
    <property type="match status" value="1"/>
</dbReference>
<gene>
    <name evidence="4" type="ORF">CDES_12650</name>
</gene>
<dbReference type="PATRIC" id="fig|931089.4.peg.2559"/>
<reference evidence="4 5" key="1">
    <citation type="submission" date="2014-08" db="EMBL/GenBank/DDBJ databases">
        <title>Complete genome sequence of Corynebacterium deserti GIMN1.010 (=DSM 45689), isolated from desert sand in western China.</title>
        <authorList>
            <person name="Ruckert C."/>
            <person name="Albersmeier A."/>
            <person name="Kalinowski J."/>
        </authorList>
    </citation>
    <scope>NUCLEOTIDE SEQUENCE [LARGE SCALE GENOMIC DNA]</scope>
    <source>
        <strain evidence="4 5">GIMN1.010</strain>
    </source>
</reference>
<feature type="region of interest" description="Disordered" evidence="2">
    <location>
        <begin position="1"/>
        <end position="23"/>
    </location>
</feature>
<dbReference type="Pfam" id="PF03401">
    <property type="entry name" value="TctC"/>
    <property type="match status" value="1"/>
</dbReference>
<dbReference type="STRING" id="931089.CDES_12650"/>
<organism evidence="4 5">
    <name type="scientific">Corynebacterium deserti GIMN1.010</name>
    <dbReference type="NCBI Taxonomy" id="931089"/>
    <lineage>
        <taxon>Bacteria</taxon>
        <taxon>Bacillati</taxon>
        <taxon>Actinomycetota</taxon>
        <taxon>Actinomycetes</taxon>
        <taxon>Mycobacteriales</taxon>
        <taxon>Corynebacteriaceae</taxon>
        <taxon>Corynebacterium</taxon>
    </lineage>
</organism>
<dbReference type="InterPro" id="IPR042100">
    <property type="entry name" value="Bug_dom1"/>
</dbReference>
<dbReference type="Proteomes" id="UP000068067">
    <property type="component" value="Chromosome"/>
</dbReference>
<sequence>MSKSPTERDSPNMAEVGAEPGSSAQSRVKQSVVGIAAIVVTAIAAFFSIQSASGGEDIRSNMTLIAPAAAGGGWDTFQREQQQSMRVNKIVNNIQVVNIPGAGGTIALGKLSTMTAPNTLMVGGTGHIAAQIQFDTPAKIQDVTPIARVVEEFDIITVPANSPYNTLEELIEGWRADPAGVSWTGGGSFDQLVMTEIALAAGIDPQETTFIPSDGGGEAIQALLNGTAKASTGGFADMYPQVEAGRLKVLGIAAEERLPGTEIPTLVEQGYDVTLTNWRAMFAPPGLSDEQIAELREIVAESIETPEWKSAVERNYWMSAPLEGEELDQFVEDEIDRIDQLFKEMG</sequence>
<proteinExistence type="inferred from homology"/>
<evidence type="ECO:0000313" key="5">
    <source>
        <dbReference type="Proteomes" id="UP000068067"/>
    </source>
</evidence>
<keyword evidence="3" id="KW-0812">Transmembrane</keyword>
<dbReference type="AlphaFoldDB" id="A0A0M5IJ30"/>
<keyword evidence="3" id="KW-0472">Membrane</keyword>
<dbReference type="EMBL" id="CP009220">
    <property type="protein sequence ID" value="ALC06874.1"/>
    <property type="molecule type" value="Genomic_DNA"/>
</dbReference>
<accession>A0A0M5IJ30</accession>
<feature type="transmembrane region" description="Helical" evidence="3">
    <location>
        <begin position="32"/>
        <end position="49"/>
    </location>
</feature>
<dbReference type="PANTHER" id="PTHR42928">
    <property type="entry name" value="TRICARBOXYLATE-BINDING PROTEIN"/>
    <property type="match status" value="1"/>
</dbReference>
<dbReference type="InterPro" id="IPR005064">
    <property type="entry name" value="BUG"/>
</dbReference>
<evidence type="ECO:0008006" key="6">
    <source>
        <dbReference type="Google" id="ProtNLM"/>
    </source>
</evidence>
<evidence type="ECO:0000256" key="2">
    <source>
        <dbReference type="SAM" id="MobiDB-lite"/>
    </source>
</evidence>
<dbReference type="Gene3D" id="3.40.190.10">
    <property type="entry name" value="Periplasmic binding protein-like II"/>
    <property type="match status" value="1"/>
</dbReference>